<comment type="similarity">
    <text evidence="1">Belongs to the ComF/GntX family.</text>
</comment>
<dbReference type="PANTHER" id="PTHR47505">
    <property type="entry name" value="DNA UTILIZATION PROTEIN YHGH"/>
    <property type="match status" value="1"/>
</dbReference>
<reference evidence="3 4" key="1">
    <citation type="submission" date="2023-03" db="EMBL/GenBank/DDBJ databases">
        <title>Complete genome of Arcanobacterium canis strain DSM 25104 isolated in 2010 from a canine otitis externa in Germany.</title>
        <authorList>
            <person name="Borowiak M."/>
            <person name="Kreitlow A."/>
            <person name="Malorny B."/>
            <person name="Laemmler C."/>
            <person name="Prenger-Berninghoff E."/>
            <person name="Ploetz M."/>
            <person name="Abdulmawjood A."/>
        </authorList>
    </citation>
    <scope>NUCLEOTIDE SEQUENCE [LARGE SCALE GENOMIC DNA]</scope>
    <source>
        <strain evidence="3 4">DSM 25104</strain>
    </source>
</reference>
<proteinExistence type="inferred from homology"/>
<protein>
    <recommendedName>
        <fullName evidence="2">Phosphoribosyltransferase domain-containing protein</fullName>
    </recommendedName>
</protein>
<dbReference type="RefSeq" id="WP_278013158.1">
    <property type="nucleotide sequence ID" value="NZ_CP121208.1"/>
</dbReference>
<keyword evidence="4" id="KW-1185">Reference proteome</keyword>
<dbReference type="InterPro" id="IPR051910">
    <property type="entry name" value="ComF/GntX_DNA_util-trans"/>
</dbReference>
<dbReference type="Pfam" id="PF00156">
    <property type="entry name" value="Pribosyltran"/>
    <property type="match status" value="1"/>
</dbReference>
<dbReference type="SUPFAM" id="SSF53271">
    <property type="entry name" value="PRTase-like"/>
    <property type="match status" value="1"/>
</dbReference>
<accession>A0ABY8FZ90</accession>
<dbReference type="PANTHER" id="PTHR47505:SF1">
    <property type="entry name" value="DNA UTILIZATION PROTEIN YHGH"/>
    <property type="match status" value="1"/>
</dbReference>
<sequence>MTYCLGEYSSVRRRVIITWKNVTSAPLDRAVASVIPAVTPSLFPDAGGRISVIPAPSSPARTKRGMFVAGVIASEVARNNGWNEANVLRKAQRHWRADIERRIDTLLGRRRRGLRIEERAAKKRAVSCQSITGDVVLVDDVLTTGATLAGAARAVADAGGRVVGALVLASGKNPRRV</sequence>
<feature type="domain" description="Phosphoribosyltransferase" evidence="2">
    <location>
        <begin position="134"/>
        <end position="172"/>
    </location>
</feature>
<evidence type="ECO:0000313" key="4">
    <source>
        <dbReference type="Proteomes" id="UP001215216"/>
    </source>
</evidence>
<evidence type="ECO:0000259" key="2">
    <source>
        <dbReference type="Pfam" id="PF00156"/>
    </source>
</evidence>
<evidence type="ECO:0000256" key="1">
    <source>
        <dbReference type="ARBA" id="ARBA00008007"/>
    </source>
</evidence>
<evidence type="ECO:0000313" key="3">
    <source>
        <dbReference type="EMBL" id="WFM83763.1"/>
    </source>
</evidence>
<organism evidence="3 4">
    <name type="scientific">Arcanobacterium canis</name>
    <dbReference type="NCBI Taxonomy" id="999183"/>
    <lineage>
        <taxon>Bacteria</taxon>
        <taxon>Bacillati</taxon>
        <taxon>Actinomycetota</taxon>
        <taxon>Actinomycetes</taxon>
        <taxon>Actinomycetales</taxon>
        <taxon>Actinomycetaceae</taxon>
        <taxon>Arcanobacterium</taxon>
    </lineage>
</organism>
<dbReference type="Gene3D" id="3.40.50.2020">
    <property type="match status" value="1"/>
</dbReference>
<dbReference type="InterPro" id="IPR029057">
    <property type="entry name" value="PRTase-like"/>
</dbReference>
<name>A0ABY8FZ90_9ACTO</name>
<dbReference type="InterPro" id="IPR000836">
    <property type="entry name" value="PRTase_dom"/>
</dbReference>
<dbReference type="Proteomes" id="UP001215216">
    <property type="component" value="Chromosome"/>
</dbReference>
<gene>
    <name evidence="3" type="ORF">P7079_01920</name>
</gene>
<dbReference type="EMBL" id="CP121208">
    <property type="protein sequence ID" value="WFM83763.1"/>
    <property type="molecule type" value="Genomic_DNA"/>
</dbReference>